<dbReference type="AlphaFoldDB" id="A0A8J2T2Y8"/>
<dbReference type="Proteomes" id="UP000789595">
    <property type="component" value="Unassembled WGS sequence"/>
</dbReference>
<evidence type="ECO:0000256" key="1">
    <source>
        <dbReference type="SAM" id="MobiDB-lite"/>
    </source>
</evidence>
<sequence>MSEEAKTAEKPKPRRRLGPPRSRKKPDGWEDIREDDLLELPTPKEDEGTEQEPQDDLWRCEPWADDEVPCLLVQRDAWMDAKAKRPLASCDAIEALCASVRPPPSVVKVPKDKVDEATRRALEDGLVLAPYAEEIDGFSSRQLLLSAATPSKHEVVRDLKSLLLGCARDPRWLAAMSGELDKLANGCDRRNTALIRLKDAKRAFTERKTRALEDDTPENQFVLTQVEGRLTQIEGLINDLADHEPAPEPETNDDDAKSDEAPTEGDESGADADDEGETPRPPRPPETTATNVAPEVERAPSPPAVPPDDDVHLPVAAGMARDLHAAAVAAAPPPPPSEPPSALLDAILAMILMRVPPRPGADDEAHVRWLQQKHVAFVQNWRDELGVLPRSTDAIDPRALPSAENAPPADFPDSSR</sequence>
<feature type="region of interest" description="Disordered" evidence="1">
    <location>
        <begin position="241"/>
        <end position="318"/>
    </location>
</feature>
<evidence type="ECO:0000313" key="2">
    <source>
        <dbReference type="EMBL" id="CAH0380027.1"/>
    </source>
</evidence>
<evidence type="ECO:0000313" key="3">
    <source>
        <dbReference type="Proteomes" id="UP000789595"/>
    </source>
</evidence>
<dbReference type="EMBL" id="CAKKNE010000006">
    <property type="protein sequence ID" value="CAH0380027.1"/>
    <property type="molecule type" value="Genomic_DNA"/>
</dbReference>
<gene>
    <name evidence="2" type="ORF">PECAL_6P16640</name>
</gene>
<name>A0A8J2T2Y8_9STRA</name>
<proteinExistence type="predicted"/>
<reference evidence="2" key="1">
    <citation type="submission" date="2021-11" db="EMBL/GenBank/DDBJ databases">
        <authorList>
            <consortium name="Genoscope - CEA"/>
            <person name="William W."/>
        </authorList>
    </citation>
    <scope>NUCLEOTIDE SEQUENCE</scope>
</reference>
<feature type="compositionally biased region" description="Acidic residues" evidence="1">
    <location>
        <begin position="261"/>
        <end position="276"/>
    </location>
</feature>
<feature type="compositionally biased region" description="Basic residues" evidence="1">
    <location>
        <begin position="12"/>
        <end position="24"/>
    </location>
</feature>
<feature type="region of interest" description="Disordered" evidence="1">
    <location>
        <begin position="1"/>
        <end position="57"/>
    </location>
</feature>
<feature type="compositionally biased region" description="Basic and acidic residues" evidence="1">
    <location>
        <begin position="1"/>
        <end position="11"/>
    </location>
</feature>
<protein>
    <submittedName>
        <fullName evidence="2">Uncharacterized protein</fullName>
    </submittedName>
</protein>
<feature type="region of interest" description="Disordered" evidence="1">
    <location>
        <begin position="393"/>
        <end position="416"/>
    </location>
</feature>
<keyword evidence="3" id="KW-1185">Reference proteome</keyword>
<accession>A0A8J2T2Y8</accession>
<comment type="caution">
    <text evidence="2">The sequence shown here is derived from an EMBL/GenBank/DDBJ whole genome shotgun (WGS) entry which is preliminary data.</text>
</comment>
<organism evidence="2 3">
    <name type="scientific">Pelagomonas calceolata</name>
    <dbReference type="NCBI Taxonomy" id="35677"/>
    <lineage>
        <taxon>Eukaryota</taxon>
        <taxon>Sar</taxon>
        <taxon>Stramenopiles</taxon>
        <taxon>Ochrophyta</taxon>
        <taxon>Pelagophyceae</taxon>
        <taxon>Pelagomonadales</taxon>
        <taxon>Pelagomonadaceae</taxon>
        <taxon>Pelagomonas</taxon>
    </lineage>
</organism>